<protein>
    <submittedName>
        <fullName evidence="2">Uncharacterized protein</fullName>
    </submittedName>
</protein>
<evidence type="ECO:0000313" key="2">
    <source>
        <dbReference type="EMBL" id="GAH74644.1"/>
    </source>
</evidence>
<gene>
    <name evidence="2" type="ORF">S03H2_49743</name>
</gene>
<reference evidence="2" key="1">
    <citation type="journal article" date="2014" name="Front. Microbiol.">
        <title>High frequency of phylogenetically diverse reductive dehalogenase-homologous genes in deep subseafloor sedimentary metagenomes.</title>
        <authorList>
            <person name="Kawai M."/>
            <person name="Futagami T."/>
            <person name="Toyoda A."/>
            <person name="Takaki Y."/>
            <person name="Nishi S."/>
            <person name="Hori S."/>
            <person name="Arai W."/>
            <person name="Tsubouchi T."/>
            <person name="Morono Y."/>
            <person name="Uchiyama I."/>
            <person name="Ito T."/>
            <person name="Fujiyama A."/>
            <person name="Inagaki F."/>
            <person name="Takami H."/>
        </authorList>
    </citation>
    <scope>NUCLEOTIDE SEQUENCE</scope>
    <source>
        <strain evidence="2">Expedition CK06-06</strain>
    </source>
</reference>
<dbReference type="EMBL" id="BARU01031454">
    <property type="protein sequence ID" value="GAH74644.1"/>
    <property type="molecule type" value="Genomic_DNA"/>
</dbReference>
<organism evidence="2">
    <name type="scientific">marine sediment metagenome</name>
    <dbReference type="NCBI Taxonomy" id="412755"/>
    <lineage>
        <taxon>unclassified sequences</taxon>
        <taxon>metagenomes</taxon>
        <taxon>ecological metagenomes</taxon>
    </lineage>
</organism>
<keyword evidence="1" id="KW-0175">Coiled coil</keyword>
<dbReference type="AlphaFoldDB" id="X1J8E5"/>
<comment type="caution">
    <text evidence="2">The sequence shown here is derived from an EMBL/GenBank/DDBJ whole genome shotgun (WGS) entry which is preliminary data.</text>
</comment>
<feature type="coiled-coil region" evidence="1">
    <location>
        <begin position="18"/>
        <end position="45"/>
    </location>
</feature>
<accession>X1J8E5</accession>
<proteinExistence type="predicted"/>
<name>X1J8E5_9ZZZZ</name>
<evidence type="ECO:0000256" key="1">
    <source>
        <dbReference type="SAM" id="Coils"/>
    </source>
</evidence>
<sequence>MAKKKKVQEVKPIEKFDVKDWEAAYNTLNEKFDKLKNKMRKAMNCISQAQNYLSEAVI</sequence>